<evidence type="ECO:0000313" key="2">
    <source>
        <dbReference type="EMBL" id="EFX60392.1"/>
    </source>
</evidence>
<gene>
    <name evidence="2" type="ORF">DAPPUDRAFT_124345</name>
</gene>
<sequence length="313" mass="34706">MGDAAQRDLRRQHQLRRSDVGEGQPTVVAQQAARVRIEEIDVAIPIEVADRQARRGRAERRADAEAADAVVDQHLVDAAEQRVGGERQVEVAVPIQIHGDAARRPDTGQRGRDGEAATAVVAQQSARQLARAAAEENVHVAISIAVERRRDQPLQPGRNLRDGNVGESRDAVVAQQAQGAPRRRQIAAQDVEVAVAVEVGRAGSCNRNCGGAWAIADSVRQQHGSRMEGDWRSMFRRKSLDGRDAERSQVQAAAPRADESLHVQSDADQLRCCRDRERERAATRTLRDRIGDQQRSVEVEPQIAERWQRQRCR</sequence>
<evidence type="ECO:0000313" key="3">
    <source>
        <dbReference type="Proteomes" id="UP000000305"/>
    </source>
</evidence>
<accession>E9I6I8</accession>
<feature type="compositionally biased region" description="Basic and acidic residues" evidence="1">
    <location>
        <begin position="1"/>
        <end position="20"/>
    </location>
</feature>
<feature type="region of interest" description="Disordered" evidence="1">
    <location>
        <begin position="1"/>
        <end position="25"/>
    </location>
</feature>
<reference evidence="2 3" key="1">
    <citation type="journal article" date="2011" name="Science">
        <title>The ecoresponsive genome of Daphnia pulex.</title>
        <authorList>
            <person name="Colbourne J.K."/>
            <person name="Pfrender M.E."/>
            <person name="Gilbert D."/>
            <person name="Thomas W.K."/>
            <person name="Tucker A."/>
            <person name="Oakley T.H."/>
            <person name="Tokishita S."/>
            <person name="Aerts A."/>
            <person name="Arnold G.J."/>
            <person name="Basu M.K."/>
            <person name="Bauer D.J."/>
            <person name="Caceres C.E."/>
            <person name="Carmel L."/>
            <person name="Casola C."/>
            <person name="Choi J.H."/>
            <person name="Detter J.C."/>
            <person name="Dong Q."/>
            <person name="Dusheyko S."/>
            <person name="Eads B.D."/>
            <person name="Frohlich T."/>
            <person name="Geiler-Samerotte K.A."/>
            <person name="Gerlach D."/>
            <person name="Hatcher P."/>
            <person name="Jogdeo S."/>
            <person name="Krijgsveld J."/>
            <person name="Kriventseva E.V."/>
            <person name="Kultz D."/>
            <person name="Laforsch C."/>
            <person name="Lindquist E."/>
            <person name="Lopez J."/>
            <person name="Manak J.R."/>
            <person name="Muller J."/>
            <person name="Pangilinan J."/>
            <person name="Patwardhan R.P."/>
            <person name="Pitluck S."/>
            <person name="Pritham E.J."/>
            <person name="Rechtsteiner A."/>
            <person name="Rho M."/>
            <person name="Rogozin I.B."/>
            <person name="Sakarya O."/>
            <person name="Salamov A."/>
            <person name="Schaack S."/>
            <person name="Shapiro H."/>
            <person name="Shiga Y."/>
            <person name="Skalitzky C."/>
            <person name="Smith Z."/>
            <person name="Souvorov A."/>
            <person name="Sung W."/>
            <person name="Tang Z."/>
            <person name="Tsuchiya D."/>
            <person name="Tu H."/>
            <person name="Vos H."/>
            <person name="Wang M."/>
            <person name="Wolf Y.I."/>
            <person name="Yamagata H."/>
            <person name="Yamada T."/>
            <person name="Ye Y."/>
            <person name="Shaw J.R."/>
            <person name="Andrews J."/>
            <person name="Crease T.J."/>
            <person name="Tang H."/>
            <person name="Lucas S.M."/>
            <person name="Robertson H.M."/>
            <person name="Bork P."/>
            <person name="Koonin E.V."/>
            <person name="Zdobnov E.M."/>
            <person name="Grigoriev I.V."/>
            <person name="Lynch M."/>
            <person name="Boore J.L."/>
        </authorList>
    </citation>
    <scope>NUCLEOTIDE SEQUENCE [LARGE SCALE GENOMIC DNA]</scope>
</reference>
<proteinExistence type="predicted"/>
<organism evidence="2 3">
    <name type="scientific">Daphnia pulex</name>
    <name type="common">Water flea</name>
    <dbReference type="NCBI Taxonomy" id="6669"/>
    <lineage>
        <taxon>Eukaryota</taxon>
        <taxon>Metazoa</taxon>
        <taxon>Ecdysozoa</taxon>
        <taxon>Arthropoda</taxon>
        <taxon>Crustacea</taxon>
        <taxon>Branchiopoda</taxon>
        <taxon>Diplostraca</taxon>
        <taxon>Cladocera</taxon>
        <taxon>Anomopoda</taxon>
        <taxon>Daphniidae</taxon>
        <taxon>Daphnia</taxon>
    </lineage>
</organism>
<protein>
    <submittedName>
        <fullName evidence="2">Uncharacterized protein</fullName>
    </submittedName>
</protein>
<dbReference type="EMBL" id="GL736504">
    <property type="protein sequence ID" value="EFX60392.1"/>
    <property type="molecule type" value="Genomic_DNA"/>
</dbReference>
<dbReference type="InParanoid" id="E9I6I8"/>
<dbReference type="AlphaFoldDB" id="E9I6I8"/>
<dbReference type="HOGENOM" id="CLU_889239_0_0_1"/>
<keyword evidence="3" id="KW-1185">Reference proteome</keyword>
<evidence type="ECO:0000256" key="1">
    <source>
        <dbReference type="SAM" id="MobiDB-lite"/>
    </source>
</evidence>
<dbReference type="Proteomes" id="UP000000305">
    <property type="component" value="Unassembled WGS sequence"/>
</dbReference>
<name>E9I6I8_DAPPU</name>
<dbReference type="KEGG" id="dpx:DAPPUDRAFT_124345"/>